<comment type="caution">
    <text evidence="2">The sequence shown here is derived from an EMBL/GenBank/DDBJ whole genome shotgun (WGS) entry which is preliminary data.</text>
</comment>
<keyword evidence="1" id="KW-0472">Membrane</keyword>
<dbReference type="Proteomes" id="UP000663832">
    <property type="component" value="Unassembled WGS sequence"/>
</dbReference>
<evidence type="ECO:0000313" key="2">
    <source>
        <dbReference type="EMBL" id="CAF1418062.1"/>
    </source>
</evidence>
<proteinExistence type="predicted"/>
<dbReference type="OrthoDB" id="10405320at2759"/>
<dbReference type="EMBL" id="CAJNOM010000403">
    <property type="protein sequence ID" value="CAF1418062.1"/>
    <property type="molecule type" value="Genomic_DNA"/>
</dbReference>
<protein>
    <submittedName>
        <fullName evidence="2">Uncharacterized protein</fullName>
    </submittedName>
</protein>
<evidence type="ECO:0000313" key="3">
    <source>
        <dbReference type="Proteomes" id="UP000663832"/>
    </source>
</evidence>
<feature type="transmembrane region" description="Helical" evidence="1">
    <location>
        <begin position="76"/>
        <end position="96"/>
    </location>
</feature>
<name>A0A815M231_9BILA</name>
<organism evidence="2 3">
    <name type="scientific">Adineta steineri</name>
    <dbReference type="NCBI Taxonomy" id="433720"/>
    <lineage>
        <taxon>Eukaryota</taxon>
        <taxon>Metazoa</taxon>
        <taxon>Spiralia</taxon>
        <taxon>Gnathifera</taxon>
        <taxon>Rotifera</taxon>
        <taxon>Eurotatoria</taxon>
        <taxon>Bdelloidea</taxon>
        <taxon>Adinetida</taxon>
        <taxon>Adinetidae</taxon>
        <taxon>Adineta</taxon>
    </lineage>
</organism>
<dbReference type="AlphaFoldDB" id="A0A815M231"/>
<keyword evidence="1" id="KW-0812">Transmembrane</keyword>
<accession>A0A815M231</accession>
<gene>
    <name evidence="2" type="ORF">QVE165_LOCUS38030</name>
</gene>
<evidence type="ECO:0000256" key="1">
    <source>
        <dbReference type="SAM" id="Phobius"/>
    </source>
</evidence>
<keyword evidence="1" id="KW-1133">Transmembrane helix</keyword>
<reference evidence="2" key="1">
    <citation type="submission" date="2021-02" db="EMBL/GenBank/DDBJ databases">
        <authorList>
            <person name="Nowell W R."/>
        </authorList>
    </citation>
    <scope>NUCLEOTIDE SEQUENCE</scope>
</reference>
<keyword evidence="3" id="KW-1185">Reference proteome</keyword>
<sequence>MSSEPIRDAAILECGNCIIDNCIAQERKILRKKAQIMEIIFKSIELEQSDRMIFGAIFACLCIWGLFINSKEITSFYTLHAFYVVLGLILYLLGYISMKLIIVDILPTVEEQNLQQQQSLEETFV</sequence>
<feature type="transmembrane region" description="Helical" evidence="1">
    <location>
        <begin position="52"/>
        <end position="70"/>
    </location>
</feature>